<evidence type="ECO:0000313" key="1">
    <source>
        <dbReference type="EMBL" id="MEM5451528.1"/>
    </source>
</evidence>
<protein>
    <submittedName>
        <fullName evidence="1">Uncharacterized protein</fullName>
    </submittedName>
</protein>
<evidence type="ECO:0000313" key="2">
    <source>
        <dbReference type="Proteomes" id="UP001390669"/>
    </source>
</evidence>
<organism evidence="1 2">
    <name type="scientific">Paraburkholderia guartelaensis</name>
    <dbReference type="NCBI Taxonomy" id="2546446"/>
    <lineage>
        <taxon>Bacteria</taxon>
        <taxon>Pseudomonadati</taxon>
        <taxon>Pseudomonadota</taxon>
        <taxon>Betaproteobacteria</taxon>
        <taxon>Burkholderiales</taxon>
        <taxon>Burkholderiaceae</taxon>
        <taxon>Paraburkholderia</taxon>
    </lineage>
</organism>
<dbReference type="Proteomes" id="UP001390669">
    <property type="component" value="Unassembled WGS sequence"/>
</dbReference>
<dbReference type="RefSeq" id="WP_406953665.1">
    <property type="nucleotide sequence ID" value="NZ_JAYMRW010000015.1"/>
</dbReference>
<dbReference type="EMBL" id="JAYMRW010000015">
    <property type="protein sequence ID" value="MEM5451528.1"/>
    <property type="molecule type" value="Genomic_DNA"/>
</dbReference>
<reference evidence="1 2" key="1">
    <citation type="submission" date="2024-01" db="EMBL/GenBank/DDBJ databases">
        <title>The diversity of rhizobia nodulating Mimosa spp. in eleven states of Brazil covering several biomes is determined by host plant, location, and edaphic factors.</title>
        <authorList>
            <person name="Rouws L."/>
            <person name="Barauna A."/>
            <person name="Beukes C."/>
            <person name="De Faria S.M."/>
            <person name="Gross E."/>
            <person name="Dos Reis Junior F.B."/>
            <person name="Simon M."/>
            <person name="Maluk M."/>
            <person name="Odee D.W."/>
            <person name="Kenicer G."/>
            <person name="Young J.P.W."/>
            <person name="Reis V.M."/>
            <person name="Zilli J."/>
            <person name="James E.K."/>
        </authorList>
    </citation>
    <scope>NUCLEOTIDE SEQUENCE [LARGE SCALE GENOMIC DNA]</scope>
    <source>
        <strain evidence="1 2">JPY164</strain>
    </source>
</reference>
<keyword evidence="2" id="KW-1185">Reference proteome</keyword>
<proteinExistence type="predicted"/>
<gene>
    <name evidence="1" type="ORF">VSR33_29050</name>
</gene>
<comment type="caution">
    <text evidence="1">The sequence shown here is derived from an EMBL/GenBank/DDBJ whole genome shotgun (WGS) entry which is preliminary data.</text>
</comment>
<sequence length="103" mass="11150">MSDGIRPQSLRLYLLDHDGTASLARRTIASSREFGDVVQHLSDRDVLTAYRSMTVRLADGAEYVRALGTAVVEGAKHGAPGTRLAVELSNGMIIVVPDNHKPH</sequence>
<accession>A0ABU9SJK5</accession>
<name>A0ABU9SJK5_9BURK</name>